<keyword evidence="3" id="KW-1185">Reference proteome</keyword>
<feature type="compositionally biased region" description="Low complexity" evidence="1">
    <location>
        <begin position="73"/>
        <end position="86"/>
    </location>
</feature>
<evidence type="ECO:0000313" key="2">
    <source>
        <dbReference type="EMBL" id="KAF6410777.1"/>
    </source>
</evidence>
<feature type="region of interest" description="Disordered" evidence="1">
    <location>
        <begin position="68"/>
        <end position="134"/>
    </location>
</feature>
<proteinExistence type="predicted"/>
<protein>
    <submittedName>
        <fullName evidence="2">Uncharacterized protein</fullName>
    </submittedName>
</protein>
<accession>A0A7J8CIW2</accession>
<reference evidence="2 3" key="1">
    <citation type="journal article" date="2020" name="Nature">
        <title>Six reference-quality genomes reveal evolution of bat adaptations.</title>
        <authorList>
            <person name="Jebb D."/>
            <person name="Huang Z."/>
            <person name="Pippel M."/>
            <person name="Hughes G.M."/>
            <person name="Lavrichenko K."/>
            <person name="Devanna P."/>
            <person name="Winkler S."/>
            <person name="Jermiin L.S."/>
            <person name="Skirmuntt E.C."/>
            <person name="Katzourakis A."/>
            <person name="Burkitt-Gray L."/>
            <person name="Ray D.A."/>
            <person name="Sullivan K.A.M."/>
            <person name="Roscito J.G."/>
            <person name="Kirilenko B.M."/>
            <person name="Davalos L.M."/>
            <person name="Corthals A.P."/>
            <person name="Power M.L."/>
            <person name="Jones G."/>
            <person name="Ransome R.D."/>
            <person name="Dechmann D.K.N."/>
            <person name="Locatelli A.G."/>
            <person name="Puechmaille S.J."/>
            <person name="Fedrigo O."/>
            <person name="Jarvis E.D."/>
            <person name="Hiller M."/>
            <person name="Vernes S.C."/>
            <person name="Myers E.W."/>
            <person name="Teeling E.C."/>
        </authorList>
    </citation>
    <scope>NUCLEOTIDE SEQUENCE [LARGE SCALE GENOMIC DNA]</scope>
    <source>
        <strain evidence="2">MRouAeg1</strain>
        <tissue evidence="2">Muscle</tissue>
    </source>
</reference>
<evidence type="ECO:0000256" key="1">
    <source>
        <dbReference type="SAM" id="MobiDB-lite"/>
    </source>
</evidence>
<feature type="compositionally biased region" description="Polar residues" evidence="1">
    <location>
        <begin position="104"/>
        <end position="118"/>
    </location>
</feature>
<dbReference type="Proteomes" id="UP000593571">
    <property type="component" value="Unassembled WGS sequence"/>
</dbReference>
<name>A0A7J8CIW2_ROUAE</name>
<organism evidence="2 3">
    <name type="scientific">Rousettus aegyptiacus</name>
    <name type="common">Egyptian fruit bat</name>
    <name type="synonym">Pteropus aegyptiacus</name>
    <dbReference type="NCBI Taxonomy" id="9407"/>
    <lineage>
        <taxon>Eukaryota</taxon>
        <taxon>Metazoa</taxon>
        <taxon>Chordata</taxon>
        <taxon>Craniata</taxon>
        <taxon>Vertebrata</taxon>
        <taxon>Euteleostomi</taxon>
        <taxon>Mammalia</taxon>
        <taxon>Eutheria</taxon>
        <taxon>Laurasiatheria</taxon>
        <taxon>Chiroptera</taxon>
        <taxon>Yinpterochiroptera</taxon>
        <taxon>Pteropodoidea</taxon>
        <taxon>Pteropodidae</taxon>
        <taxon>Rousettinae</taxon>
        <taxon>Rousettus</taxon>
    </lineage>
</organism>
<gene>
    <name evidence="2" type="ORF">HJG63_009214</name>
</gene>
<evidence type="ECO:0000313" key="3">
    <source>
        <dbReference type="Proteomes" id="UP000593571"/>
    </source>
</evidence>
<comment type="caution">
    <text evidence="2">The sequence shown here is derived from an EMBL/GenBank/DDBJ whole genome shotgun (WGS) entry which is preliminary data.</text>
</comment>
<dbReference type="EMBL" id="JACASE010000014">
    <property type="protein sequence ID" value="KAF6410777.1"/>
    <property type="molecule type" value="Genomic_DNA"/>
</dbReference>
<dbReference type="AlphaFoldDB" id="A0A7J8CIW2"/>
<sequence>MSRLVCQRASLQCKSMNFHRASRVTGAQGEEERDAGPVLRESQGCVIGTGVARQIVCPVWLRVRCTNTGREPGGAPVRASPSPASPESTLSTCKAATPEPAALATSSVTPRSLFSCPSTPEPGTKELSLCPRGP</sequence>